<comment type="function">
    <text evidence="11">Small subunit of the glutamine-dependent carbamoyl phosphate synthetase (CPSase). CPSase catalyzes the formation of carbamoyl phosphate from the ammonia moiety of glutamine, carbonate, and phosphate donated by ATP, constituting the first step of 2 biosynthetic pathways, one leading to arginine and/or urea and the other to pyrimidine nucleotides. The small subunit (glutamine amidotransferase) binds and cleaves glutamine to supply the large subunit with the substrate ammonia.</text>
</comment>
<evidence type="ECO:0000256" key="1">
    <source>
        <dbReference type="ARBA" id="ARBA00004812"/>
    </source>
</evidence>
<keyword evidence="4 11" id="KW-0436">Ligase</keyword>
<comment type="catalytic activity">
    <reaction evidence="9 11">
        <text>hydrogencarbonate + L-glutamine + 2 ATP + H2O = carbamoyl phosphate + L-glutamate + 2 ADP + phosphate + 2 H(+)</text>
        <dbReference type="Rhea" id="RHEA:18633"/>
        <dbReference type="ChEBI" id="CHEBI:15377"/>
        <dbReference type="ChEBI" id="CHEBI:15378"/>
        <dbReference type="ChEBI" id="CHEBI:17544"/>
        <dbReference type="ChEBI" id="CHEBI:29985"/>
        <dbReference type="ChEBI" id="CHEBI:30616"/>
        <dbReference type="ChEBI" id="CHEBI:43474"/>
        <dbReference type="ChEBI" id="CHEBI:58228"/>
        <dbReference type="ChEBI" id="CHEBI:58359"/>
        <dbReference type="ChEBI" id="CHEBI:456216"/>
        <dbReference type="EC" id="6.3.5.5"/>
    </reaction>
</comment>
<comment type="catalytic activity">
    <reaction evidence="10 11">
        <text>L-glutamine + H2O = L-glutamate + NH4(+)</text>
        <dbReference type="Rhea" id="RHEA:15889"/>
        <dbReference type="ChEBI" id="CHEBI:15377"/>
        <dbReference type="ChEBI" id="CHEBI:28938"/>
        <dbReference type="ChEBI" id="CHEBI:29985"/>
        <dbReference type="ChEBI" id="CHEBI:58359"/>
    </reaction>
</comment>
<evidence type="ECO:0000259" key="12">
    <source>
        <dbReference type="SMART" id="SM01097"/>
    </source>
</evidence>
<dbReference type="GO" id="GO:0004088">
    <property type="term" value="F:carbamoyl-phosphate synthase (glutamine-hydrolyzing) activity"/>
    <property type="evidence" value="ECO:0007669"/>
    <property type="project" value="UniProtKB-UniRule"/>
</dbReference>
<evidence type="ECO:0000256" key="6">
    <source>
        <dbReference type="ARBA" id="ARBA00022840"/>
    </source>
</evidence>
<dbReference type="GO" id="GO:0005524">
    <property type="term" value="F:ATP binding"/>
    <property type="evidence" value="ECO:0007669"/>
    <property type="project" value="UniProtKB-UniRule"/>
</dbReference>
<protein>
    <recommendedName>
        <fullName evidence="11">Carbamoyl phosphate synthase small chain</fullName>
        <ecNumber evidence="11">6.3.5.5</ecNumber>
    </recommendedName>
    <alternativeName>
        <fullName evidence="11">Carbamoyl phosphate synthetase glutamine chain</fullName>
    </alternativeName>
</protein>
<dbReference type="InterPro" id="IPR006274">
    <property type="entry name" value="CarbamoylP_synth_ssu"/>
</dbReference>
<evidence type="ECO:0000256" key="4">
    <source>
        <dbReference type="ARBA" id="ARBA00022598"/>
    </source>
</evidence>
<dbReference type="GO" id="GO:0044205">
    <property type="term" value="P:'de novo' UMP biosynthetic process"/>
    <property type="evidence" value="ECO:0007669"/>
    <property type="project" value="UniProtKB-UniRule"/>
</dbReference>
<evidence type="ECO:0000256" key="3">
    <source>
        <dbReference type="ARBA" id="ARBA00007800"/>
    </source>
</evidence>
<dbReference type="GO" id="GO:0006541">
    <property type="term" value="P:glutamine metabolic process"/>
    <property type="evidence" value="ECO:0007669"/>
    <property type="project" value="InterPro"/>
</dbReference>
<reference evidence="13" key="1">
    <citation type="submission" date="2021-04" db="EMBL/GenBank/DDBJ databases">
        <title>Proteiniclasticum sedimins sp. nov., an obligate anaerobic bacterium isolated from anaerobic sludge.</title>
        <authorList>
            <person name="Liu J."/>
        </authorList>
    </citation>
    <scope>NUCLEOTIDE SEQUENCE</scope>
    <source>
        <strain evidence="13">BAD-10</strain>
    </source>
</reference>
<dbReference type="RefSeq" id="WP_211799532.1">
    <property type="nucleotide sequence ID" value="NZ_JAGSCS010000001.1"/>
</dbReference>
<dbReference type="EMBL" id="JAGSCS010000001">
    <property type="protein sequence ID" value="MBR0575025.1"/>
    <property type="molecule type" value="Genomic_DNA"/>
</dbReference>
<comment type="similarity">
    <text evidence="3 11">Belongs to the CarA family.</text>
</comment>
<dbReference type="SMART" id="SM01097">
    <property type="entry name" value="CPSase_sm_chain"/>
    <property type="match status" value="1"/>
</dbReference>
<feature type="active site" evidence="11">
    <location>
        <position position="333"/>
    </location>
</feature>
<evidence type="ECO:0000313" key="13">
    <source>
        <dbReference type="EMBL" id="MBR0575025.1"/>
    </source>
</evidence>
<comment type="pathway">
    <text evidence="1 11">Pyrimidine metabolism; UMP biosynthesis via de novo pathway; (S)-dihydroorotate from bicarbonate: step 1/3.</text>
</comment>
<dbReference type="PROSITE" id="PS51273">
    <property type="entry name" value="GATASE_TYPE_1"/>
    <property type="match status" value="1"/>
</dbReference>
<gene>
    <name evidence="11" type="primary">carA</name>
    <name evidence="13" type="ORF">KCG48_01595</name>
</gene>
<evidence type="ECO:0000256" key="8">
    <source>
        <dbReference type="ARBA" id="ARBA00022975"/>
    </source>
</evidence>
<feature type="binding site" evidence="11">
    <location>
        <position position="219"/>
    </location>
    <ligand>
        <name>L-glutamine</name>
        <dbReference type="ChEBI" id="CHEBI:58359"/>
    </ligand>
</feature>
<evidence type="ECO:0000256" key="9">
    <source>
        <dbReference type="ARBA" id="ARBA00048816"/>
    </source>
</evidence>
<dbReference type="NCBIfam" id="TIGR01368">
    <property type="entry name" value="CPSaseIIsmall"/>
    <property type="match status" value="1"/>
</dbReference>
<feature type="binding site" evidence="11">
    <location>
        <position position="290"/>
    </location>
    <ligand>
        <name>L-glutamine</name>
        <dbReference type="ChEBI" id="CHEBI:58359"/>
    </ligand>
</feature>
<comment type="pathway">
    <text evidence="2 11">Amino-acid biosynthesis; L-arginine biosynthesis; carbamoyl phosphate from bicarbonate: step 1/1.</text>
</comment>
<dbReference type="Pfam" id="PF00988">
    <property type="entry name" value="CPSase_sm_chain"/>
    <property type="match status" value="1"/>
</dbReference>
<comment type="caution">
    <text evidence="13">The sequence shown here is derived from an EMBL/GenBank/DDBJ whole genome shotgun (WGS) entry which is preliminary data.</text>
</comment>
<keyword evidence="6 11" id="KW-0067">ATP-binding</keyword>
<dbReference type="InterPro" id="IPR029062">
    <property type="entry name" value="Class_I_gatase-like"/>
</dbReference>
<feature type="binding site" evidence="11">
    <location>
        <position position="247"/>
    </location>
    <ligand>
        <name>L-glutamine</name>
        <dbReference type="ChEBI" id="CHEBI:58359"/>
    </ligand>
</feature>
<dbReference type="GO" id="GO:0006207">
    <property type="term" value="P:'de novo' pyrimidine nucleobase biosynthetic process"/>
    <property type="evidence" value="ECO:0007669"/>
    <property type="project" value="InterPro"/>
</dbReference>
<keyword evidence="11" id="KW-0028">Amino-acid biosynthesis</keyword>
<dbReference type="NCBIfam" id="NF009475">
    <property type="entry name" value="PRK12838.1"/>
    <property type="match status" value="1"/>
</dbReference>
<dbReference type="HAMAP" id="MF_01209">
    <property type="entry name" value="CPSase_S_chain"/>
    <property type="match status" value="1"/>
</dbReference>
<evidence type="ECO:0000256" key="10">
    <source>
        <dbReference type="ARBA" id="ARBA00049285"/>
    </source>
</evidence>
<evidence type="ECO:0000256" key="11">
    <source>
        <dbReference type="HAMAP-Rule" id="MF_01209"/>
    </source>
</evidence>
<dbReference type="GO" id="GO:0006526">
    <property type="term" value="P:L-arginine biosynthetic process"/>
    <property type="evidence" value="ECO:0007669"/>
    <property type="project" value="UniProtKB-UniRule"/>
</dbReference>
<dbReference type="PRINTS" id="PR00097">
    <property type="entry name" value="ANTSNTHASEII"/>
</dbReference>
<dbReference type="InterPro" id="IPR050472">
    <property type="entry name" value="Anth_synth/Amidotransfase"/>
</dbReference>
<dbReference type="InterPro" id="IPR036480">
    <property type="entry name" value="CarbP_synth_ssu_N_sf"/>
</dbReference>
<dbReference type="AlphaFoldDB" id="A0A941CM10"/>
<dbReference type="FunFam" id="3.50.30.20:FF:000001">
    <property type="entry name" value="Carbamoyl-phosphate synthase small chain"/>
    <property type="match status" value="1"/>
</dbReference>
<feature type="active site" description="Nucleophile" evidence="11">
    <location>
        <position position="246"/>
    </location>
</feature>
<evidence type="ECO:0000256" key="5">
    <source>
        <dbReference type="ARBA" id="ARBA00022741"/>
    </source>
</evidence>
<feature type="active site" evidence="11">
    <location>
        <position position="331"/>
    </location>
</feature>
<feature type="binding site" evidence="11">
    <location>
        <position position="291"/>
    </location>
    <ligand>
        <name>L-glutamine</name>
        <dbReference type="ChEBI" id="CHEBI:58359"/>
    </ligand>
</feature>
<evidence type="ECO:0000256" key="2">
    <source>
        <dbReference type="ARBA" id="ARBA00005077"/>
    </source>
</evidence>
<dbReference type="Proteomes" id="UP000675379">
    <property type="component" value="Unassembled WGS sequence"/>
</dbReference>
<dbReference type="SUPFAM" id="SSF52317">
    <property type="entry name" value="Class I glutamine amidotransferase-like"/>
    <property type="match status" value="1"/>
</dbReference>
<accession>A0A941CM10</accession>
<keyword evidence="14" id="KW-1185">Reference proteome</keyword>
<evidence type="ECO:0000256" key="7">
    <source>
        <dbReference type="ARBA" id="ARBA00022962"/>
    </source>
</evidence>
<dbReference type="Gene3D" id="3.40.50.880">
    <property type="match status" value="1"/>
</dbReference>
<dbReference type="PRINTS" id="PR00099">
    <property type="entry name" value="CPSGATASE"/>
</dbReference>
<dbReference type="PRINTS" id="PR00096">
    <property type="entry name" value="GATASE"/>
</dbReference>
<dbReference type="InterPro" id="IPR035686">
    <property type="entry name" value="CPSase_GATase1"/>
</dbReference>
<comment type="subunit">
    <text evidence="11">Composed of two chains; the small (or glutamine) chain promotes the hydrolysis of glutamine to ammonia, which is used by the large (or ammonia) chain to synthesize carbamoyl phosphate. Tetramer of heterodimers (alpha,beta)4.</text>
</comment>
<feature type="domain" description="Carbamoyl-phosphate synthase small subunit N-terminal" evidence="12">
    <location>
        <begin position="1"/>
        <end position="131"/>
    </location>
</feature>
<dbReference type="Pfam" id="PF00117">
    <property type="entry name" value="GATase"/>
    <property type="match status" value="1"/>
</dbReference>
<dbReference type="Gene3D" id="3.50.30.20">
    <property type="entry name" value="Carbamoyl-phosphate synthase small subunit, N-terminal domain"/>
    <property type="match status" value="1"/>
</dbReference>
<dbReference type="InterPro" id="IPR017926">
    <property type="entry name" value="GATASE"/>
</dbReference>
<name>A0A941CM10_9CLOT</name>
<keyword evidence="5 11" id="KW-0547">Nucleotide-binding</keyword>
<dbReference type="PANTHER" id="PTHR43418">
    <property type="entry name" value="MULTIFUNCTIONAL TRYPTOPHAN BIOSYNTHESIS PROTEIN-RELATED"/>
    <property type="match status" value="1"/>
</dbReference>
<dbReference type="EC" id="6.3.5.5" evidence="11"/>
<feature type="binding site" evidence="11">
    <location>
        <position position="250"/>
    </location>
    <ligand>
        <name>L-glutamine</name>
        <dbReference type="ChEBI" id="CHEBI:58359"/>
    </ligand>
</feature>
<keyword evidence="8 11" id="KW-0665">Pyrimidine biosynthesis</keyword>
<dbReference type="PANTHER" id="PTHR43418:SF7">
    <property type="entry name" value="CARBAMOYL-PHOSPHATE SYNTHASE SMALL CHAIN"/>
    <property type="match status" value="1"/>
</dbReference>
<organism evidence="13 14">
    <name type="scientific">Proteiniclasticum sediminis</name>
    <dbReference type="NCBI Taxonomy" id="2804028"/>
    <lineage>
        <taxon>Bacteria</taxon>
        <taxon>Bacillati</taxon>
        <taxon>Bacillota</taxon>
        <taxon>Clostridia</taxon>
        <taxon>Eubacteriales</taxon>
        <taxon>Clostridiaceae</taxon>
        <taxon>Proteiniclasticum</taxon>
    </lineage>
</organism>
<keyword evidence="11" id="KW-0055">Arginine biosynthesis</keyword>
<proteinExistence type="inferred from homology"/>
<dbReference type="SUPFAM" id="SSF52021">
    <property type="entry name" value="Carbamoyl phosphate synthetase, small subunit N-terminal domain"/>
    <property type="match status" value="1"/>
</dbReference>
<dbReference type="CDD" id="cd01744">
    <property type="entry name" value="GATase1_CPSase"/>
    <property type="match status" value="1"/>
</dbReference>
<feature type="binding site" evidence="11">
    <location>
        <position position="288"/>
    </location>
    <ligand>
        <name>L-glutamine</name>
        <dbReference type="ChEBI" id="CHEBI:58359"/>
    </ligand>
</feature>
<sequence>MIKKLLLEDGTAFIGEAFGSLQDVYGEVVFTTAMSGYQELLTDPSFSGQILTMTYPLMGNYGINRDDYEAMGPYLSALIVREHCPEPSNFRMNRTLEAYLTKYGIPGLAGIDTRRLTRHIREKGAVKGAILPAEVSTEEGLLRIKNHPWRTDAIAQASTKNPYVMPASGKRVVLMDFGMKGSILKALNKAGYHVTVVPHDTDAQTILEYQPDGVLLSNGPGDPMDAVKPLETIRQLLGQVPLFGICMGHQLLALAGGAKTRKMKFGHRGANQAVKDLRSGRVLITSQNHGYEVEEDSLAGTGLEVTYRCVNDGSVEGLALPALQAFSVQFHPESAPGPHDAQRIFEEFAQLMENRRKQDA</sequence>
<evidence type="ECO:0000313" key="14">
    <source>
        <dbReference type="Proteomes" id="UP000675379"/>
    </source>
</evidence>
<feature type="binding site" evidence="11">
    <location>
        <position position="221"/>
    </location>
    <ligand>
        <name>L-glutamine</name>
        <dbReference type="ChEBI" id="CHEBI:58359"/>
    </ligand>
</feature>
<dbReference type="InterPro" id="IPR002474">
    <property type="entry name" value="CarbamoylP_synth_ssu_N"/>
</dbReference>
<keyword evidence="7 11" id="KW-0315">Glutamine amidotransferase</keyword>
<feature type="binding site" evidence="11">
    <location>
        <position position="45"/>
    </location>
    <ligand>
        <name>L-glutamine</name>
        <dbReference type="ChEBI" id="CHEBI:58359"/>
    </ligand>
</feature>
<feature type="region of interest" description="CPSase" evidence="11">
    <location>
        <begin position="1"/>
        <end position="170"/>
    </location>
</feature>